<dbReference type="GO" id="GO:0071555">
    <property type="term" value="P:cell wall organization"/>
    <property type="evidence" value="ECO:0007669"/>
    <property type="project" value="UniProtKB-KW"/>
</dbReference>
<reference evidence="10" key="1">
    <citation type="submission" date="2022-05" db="EMBL/GenBank/DDBJ databases">
        <title>Novel bacterial taxa in a minimal lignocellulolytic consortium and its capacity to transform plastics disclosed by genome-resolved metagenomics.</title>
        <authorList>
            <person name="Rodriguez C.A.D."/>
            <person name="Diaz-Garcia L."/>
            <person name="Herrera K."/>
            <person name="Tarazona N.A."/>
            <person name="Sproer C."/>
            <person name="Overmann J."/>
            <person name="Jimenez D.J."/>
        </authorList>
    </citation>
    <scope>NUCLEOTIDE SEQUENCE</scope>
    <source>
        <strain evidence="10">MAG5</strain>
    </source>
</reference>
<keyword evidence="7" id="KW-0961">Cell wall biogenesis/degradation</keyword>
<evidence type="ECO:0000256" key="7">
    <source>
        <dbReference type="ARBA" id="ARBA00023316"/>
    </source>
</evidence>
<evidence type="ECO:0000313" key="11">
    <source>
        <dbReference type="Proteomes" id="UP001056756"/>
    </source>
</evidence>
<comment type="similarity">
    <text evidence="2">Belongs to the N-acetylmuramoyl-L-alanine amidase 2 family.</text>
</comment>
<dbReference type="PANTHER" id="PTHR30417:SF11">
    <property type="entry name" value="N-ACETYLMURAMOYL-L-ALANINE AMIDASE XLYA"/>
    <property type="match status" value="1"/>
</dbReference>
<dbReference type="GO" id="GO:0009253">
    <property type="term" value="P:peptidoglycan catabolic process"/>
    <property type="evidence" value="ECO:0007669"/>
    <property type="project" value="InterPro"/>
</dbReference>
<evidence type="ECO:0000256" key="1">
    <source>
        <dbReference type="ARBA" id="ARBA00001561"/>
    </source>
</evidence>
<dbReference type="GO" id="GO:0008745">
    <property type="term" value="F:N-acetylmuramoyl-L-alanine amidase activity"/>
    <property type="evidence" value="ECO:0007669"/>
    <property type="project" value="UniProtKB-EC"/>
</dbReference>
<feature type="compositionally biased region" description="Polar residues" evidence="8">
    <location>
        <begin position="190"/>
        <end position="217"/>
    </location>
</feature>
<accession>A0A9J6ZBY3</accession>
<dbReference type="InterPro" id="IPR002502">
    <property type="entry name" value="Amidase_domain"/>
</dbReference>
<organism evidence="10 11">
    <name type="scientific">Candidatus Pristimantibacillus lignocellulolyticus</name>
    <dbReference type="NCBI Taxonomy" id="2994561"/>
    <lineage>
        <taxon>Bacteria</taxon>
        <taxon>Bacillati</taxon>
        <taxon>Bacillota</taxon>
        <taxon>Bacilli</taxon>
        <taxon>Bacillales</taxon>
        <taxon>Paenibacillaceae</taxon>
        <taxon>Candidatus Pristimantibacillus</taxon>
    </lineage>
</organism>
<protein>
    <recommendedName>
        <fullName evidence="3">N-acetylmuramoyl-L-alanine amidase</fullName>
        <ecNumber evidence="3">3.5.1.28</ecNumber>
    </recommendedName>
</protein>
<evidence type="ECO:0000256" key="3">
    <source>
        <dbReference type="ARBA" id="ARBA00011901"/>
    </source>
</evidence>
<dbReference type="CDD" id="cd06583">
    <property type="entry name" value="PGRP"/>
    <property type="match status" value="1"/>
</dbReference>
<dbReference type="GO" id="GO:0009254">
    <property type="term" value="P:peptidoglycan turnover"/>
    <property type="evidence" value="ECO:0007669"/>
    <property type="project" value="TreeGrafter"/>
</dbReference>
<name>A0A9J6ZBY3_9BACL</name>
<dbReference type="InterPro" id="IPR051206">
    <property type="entry name" value="NAMLAA_amidase_2"/>
</dbReference>
<dbReference type="KEGG" id="plig:NAG76_16105"/>
<evidence type="ECO:0000256" key="5">
    <source>
        <dbReference type="ARBA" id="ARBA00022969"/>
    </source>
</evidence>
<sequence>MQRFYLSINYVDFKICDEESDFLMKYEYRQDHIPQTTPHNRRPSLALEPTTITIHNTSNPSSTAKNERAWLTNTSNNRVASFHIVIDEKEAIEVLPLNEVAWHAGDGSGMNSGNRSSIGIEICESGNYSITLNHAVDLVAKMLHERSWGIDRLRRHYDWSGKNCPRLMNADGKWSGWTVFVNKVNEKLQSLNPESSGEPSKDNNSANEVDGSGSTEGEANRMSVEDANKIIKFLSAAYSATDSKEARIEFNRLANELRKASGQKPSSS</sequence>
<dbReference type="GO" id="GO:0030420">
    <property type="term" value="P:establishment of competence for transformation"/>
    <property type="evidence" value="ECO:0007669"/>
    <property type="project" value="UniProtKB-KW"/>
</dbReference>
<dbReference type="EC" id="3.5.1.28" evidence="3"/>
<evidence type="ECO:0000256" key="2">
    <source>
        <dbReference type="ARBA" id="ARBA00007553"/>
    </source>
</evidence>
<evidence type="ECO:0000256" key="8">
    <source>
        <dbReference type="SAM" id="MobiDB-lite"/>
    </source>
</evidence>
<keyword evidence="5" id="KW-0749">Sporulation</keyword>
<dbReference type="SUPFAM" id="SSF55846">
    <property type="entry name" value="N-acetylmuramoyl-L-alanine amidase-like"/>
    <property type="match status" value="1"/>
</dbReference>
<evidence type="ECO:0000256" key="6">
    <source>
        <dbReference type="ARBA" id="ARBA00023287"/>
    </source>
</evidence>
<dbReference type="AlphaFoldDB" id="A0A9J6ZBY3"/>
<proteinExistence type="inferred from homology"/>
<evidence type="ECO:0000256" key="4">
    <source>
        <dbReference type="ARBA" id="ARBA00022801"/>
    </source>
</evidence>
<feature type="domain" description="N-acetylmuramoyl-L-alanine amidase" evidence="9">
    <location>
        <begin position="37"/>
        <end position="176"/>
    </location>
</feature>
<comment type="catalytic activity">
    <reaction evidence="1">
        <text>Hydrolyzes the link between N-acetylmuramoyl residues and L-amino acid residues in certain cell-wall glycopeptides.</text>
        <dbReference type="EC" id="3.5.1.28"/>
    </reaction>
</comment>
<dbReference type="InterPro" id="IPR036505">
    <property type="entry name" value="Amidase/PGRP_sf"/>
</dbReference>
<dbReference type="Gene3D" id="3.40.80.10">
    <property type="entry name" value="Peptidoglycan recognition protein-like"/>
    <property type="match status" value="1"/>
</dbReference>
<dbReference type="EMBL" id="CP097899">
    <property type="protein sequence ID" value="URN93345.1"/>
    <property type="molecule type" value="Genomic_DNA"/>
</dbReference>
<dbReference type="GO" id="GO:0030435">
    <property type="term" value="P:sporulation resulting in formation of a cellular spore"/>
    <property type="evidence" value="ECO:0007669"/>
    <property type="project" value="UniProtKB-KW"/>
</dbReference>
<evidence type="ECO:0000313" key="10">
    <source>
        <dbReference type="EMBL" id="URN93345.1"/>
    </source>
</evidence>
<keyword evidence="6" id="KW-0178">Competence</keyword>
<dbReference type="PANTHER" id="PTHR30417">
    <property type="entry name" value="N-ACETYLMURAMOYL-L-ALANINE AMIDASE AMID"/>
    <property type="match status" value="1"/>
</dbReference>
<dbReference type="Pfam" id="PF01510">
    <property type="entry name" value="Amidase_2"/>
    <property type="match status" value="1"/>
</dbReference>
<keyword evidence="4 10" id="KW-0378">Hydrolase</keyword>
<dbReference type="Proteomes" id="UP001056756">
    <property type="component" value="Chromosome"/>
</dbReference>
<evidence type="ECO:0000259" key="9">
    <source>
        <dbReference type="SMART" id="SM00644"/>
    </source>
</evidence>
<feature type="region of interest" description="Disordered" evidence="8">
    <location>
        <begin position="190"/>
        <end position="222"/>
    </location>
</feature>
<dbReference type="SMART" id="SM00644">
    <property type="entry name" value="Ami_2"/>
    <property type="match status" value="1"/>
</dbReference>
<gene>
    <name evidence="10" type="ORF">NAG76_16105</name>
</gene>